<evidence type="ECO:0000313" key="1">
    <source>
        <dbReference type="EMBL" id="KAL3811485.1"/>
    </source>
</evidence>
<proteinExistence type="predicted"/>
<organism evidence="1 2">
    <name type="scientific">Cyclostephanos tholiformis</name>
    <dbReference type="NCBI Taxonomy" id="382380"/>
    <lineage>
        <taxon>Eukaryota</taxon>
        <taxon>Sar</taxon>
        <taxon>Stramenopiles</taxon>
        <taxon>Ochrophyta</taxon>
        <taxon>Bacillariophyta</taxon>
        <taxon>Coscinodiscophyceae</taxon>
        <taxon>Thalassiosirophycidae</taxon>
        <taxon>Stephanodiscales</taxon>
        <taxon>Stephanodiscaceae</taxon>
        <taxon>Cyclostephanos</taxon>
    </lineage>
</organism>
<reference evidence="1 2" key="1">
    <citation type="submission" date="2024-10" db="EMBL/GenBank/DDBJ databases">
        <title>Updated reference genomes for cyclostephanoid diatoms.</title>
        <authorList>
            <person name="Roberts W.R."/>
            <person name="Alverson A.J."/>
        </authorList>
    </citation>
    <scope>NUCLEOTIDE SEQUENCE [LARGE SCALE GENOMIC DNA]</scope>
    <source>
        <strain evidence="1 2">AJA228-03</strain>
    </source>
</reference>
<dbReference type="AlphaFoldDB" id="A0ABD3RTR4"/>
<comment type="caution">
    <text evidence="1">The sequence shown here is derived from an EMBL/GenBank/DDBJ whole genome shotgun (WGS) entry which is preliminary data.</text>
</comment>
<name>A0ABD3RTR4_9STRA</name>
<keyword evidence="2" id="KW-1185">Reference proteome</keyword>
<sequence>MDKIRNTHAMRRYEKPERCIYSTCHTIGRNYHKMLLAYVLLSVWAAAAAASKQPGRSSSKLTFEDGSLPDAKKDPEVIRGSVYCDPKTEETCYDEWYKAVSCSLISEGGCPCPEGQFRCNADLANGCVGWCTDLCCDWANEYACTDSKVCVKYDGDGCPCSEGQMECYPGAGVCSSICSCGDSSIEETCYAPDGMTISSCAKIADGGCPCPDGQKKCGEDPTWCAMECCNSNEDTCYEYDDGYSKPSTKQYCKAIADGGCPCPKGLKKCGADLTIGFTGWCADVCCDYNTQEQCTDPPSCAPISSGGCPCPKGQEKCGADPANNYTGYCTDVCCDQSTEETCYNSTGCFFNEYCAAIADGGCPCPEGTERCGADLDNNIVGWCDYICCDASTQETCYAWDDNGIPTPFCAAVADGGCPCPDGTMRCGADPDNNIVGWCDWICCDATTEVMCVDWASGNYVPYCMPIADGGCPARSGADSYLHHLEAKLEKLPAKYGGKNDIMKDLFREKFELKQKIEALRHTIKFNDMTAQLSMDKNPELYIKEKN</sequence>
<dbReference type="Proteomes" id="UP001530377">
    <property type="component" value="Unassembled WGS sequence"/>
</dbReference>
<evidence type="ECO:0000313" key="2">
    <source>
        <dbReference type="Proteomes" id="UP001530377"/>
    </source>
</evidence>
<gene>
    <name evidence="1" type="ORF">ACHAXA_010737</name>
</gene>
<dbReference type="EMBL" id="JALLPB020000258">
    <property type="protein sequence ID" value="KAL3811485.1"/>
    <property type="molecule type" value="Genomic_DNA"/>
</dbReference>
<protein>
    <submittedName>
        <fullName evidence="1">Uncharacterized protein</fullName>
    </submittedName>
</protein>
<accession>A0ABD3RTR4</accession>